<proteinExistence type="predicted"/>
<dbReference type="OrthoDB" id="3007083at2759"/>
<accession>A0A9W9A576</accession>
<evidence type="ECO:0000313" key="2">
    <source>
        <dbReference type="EMBL" id="KAJ4473839.1"/>
    </source>
</evidence>
<feature type="compositionally biased region" description="Polar residues" evidence="1">
    <location>
        <begin position="270"/>
        <end position="296"/>
    </location>
</feature>
<organism evidence="2 3">
    <name type="scientific">Lentinula aciculospora</name>
    <dbReference type="NCBI Taxonomy" id="153920"/>
    <lineage>
        <taxon>Eukaryota</taxon>
        <taxon>Fungi</taxon>
        <taxon>Dikarya</taxon>
        <taxon>Basidiomycota</taxon>
        <taxon>Agaricomycotina</taxon>
        <taxon>Agaricomycetes</taxon>
        <taxon>Agaricomycetidae</taxon>
        <taxon>Agaricales</taxon>
        <taxon>Marasmiineae</taxon>
        <taxon>Omphalotaceae</taxon>
        <taxon>Lentinula</taxon>
    </lineage>
</organism>
<feature type="region of interest" description="Disordered" evidence="1">
    <location>
        <begin position="264"/>
        <end position="296"/>
    </location>
</feature>
<feature type="region of interest" description="Disordered" evidence="1">
    <location>
        <begin position="452"/>
        <end position="472"/>
    </location>
</feature>
<keyword evidence="3" id="KW-1185">Reference proteome</keyword>
<feature type="compositionally biased region" description="Low complexity" evidence="1">
    <location>
        <begin position="523"/>
        <end position="544"/>
    </location>
</feature>
<evidence type="ECO:0000256" key="1">
    <source>
        <dbReference type="SAM" id="MobiDB-lite"/>
    </source>
</evidence>
<comment type="caution">
    <text evidence="2">The sequence shown here is derived from an EMBL/GenBank/DDBJ whole genome shotgun (WGS) entry which is preliminary data.</text>
</comment>
<reference evidence="2" key="1">
    <citation type="submission" date="2022-08" db="EMBL/GenBank/DDBJ databases">
        <title>A Global Phylogenomic Analysis of the Shiitake Genus Lentinula.</title>
        <authorList>
            <consortium name="DOE Joint Genome Institute"/>
            <person name="Sierra-Patev S."/>
            <person name="Min B."/>
            <person name="Naranjo-Ortiz M."/>
            <person name="Looney B."/>
            <person name="Konkel Z."/>
            <person name="Slot J.C."/>
            <person name="Sakamoto Y."/>
            <person name="Steenwyk J.L."/>
            <person name="Rokas A."/>
            <person name="Carro J."/>
            <person name="Camarero S."/>
            <person name="Ferreira P."/>
            <person name="Molpeceres G."/>
            <person name="Ruiz-Duenas F.J."/>
            <person name="Serrano A."/>
            <person name="Henrissat B."/>
            <person name="Drula E."/>
            <person name="Hughes K.W."/>
            <person name="Mata J.L."/>
            <person name="Ishikawa N.K."/>
            <person name="Vargas-Isla R."/>
            <person name="Ushijima S."/>
            <person name="Smith C.A."/>
            <person name="Ahrendt S."/>
            <person name="Andreopoulos W."/>
            <person name="He G."/>
            <person name="Labutti K."/>
            <person name="Lipzen A."/>
            <person name="Ng V."/>
            <person name="Riley R."/>
            <person name="Sandor L."/>
            <person name="Barry K."/>
            <person name="Martinez A.T."/>
            <person name="Xiao Y."/>
            <person name="Gibbons J.G."/>
            <person name="Terashima K."/>
            <person name="Grigoriev I.V."/>
            <person name="Hibbett D.S."/>
        </authorList>
    </citation>
    <scope>NUCLEOTIDE SEQUENCE</scope>
    <source>
        <strain evidence="2">JLM2183</strain>
    </source>
</reference>
<dbReference type="EMBL" id="JAOTPV010000017">
    <property type="protein sequence ID" value="KAJ4473839.1"/>
    <property type="molecule type" value="Genomic_DNA"/>
</dbReference>
<name>A0A9W9A576_9AGAR</name>
<feature type="compositionally biased region" description="Low complexity" evidence="1">
    <location>
        <begin position="455"/>
        <end position="472"/>
    </location>
</feature>
<dbReference type="AlphaFoldDB" id="A0A9W9A576"/>
<feature type="compositionally biased region" description="Polar residues" evidence="1">
    <location>
        <begin position="559"/>
        <end position="574"/>
    </location>
</feature>
<protein>
    <submittedName>
        <fullName evidence="2">Uncharacterized protein</fullName>
    </submittedName>
</protein>
<feature type="region of interest" description="Disordered" evidence="1">
    <location>
        <begin position="522"/>
        <end position="574"/>
    </location>
</feature>
<sequence>MHSRSSSLPMSSGIDTTVPIDVDLVATLVRRQGEELLNVRKELEESKKLRNTAINAVFLYKTCMEDVRRRSSHWQLRLMTIKSDLETLQFEHETTLGRLDASYEELRNTLGLFQPVAGPTADTNVLRATAEEYPAGGSNIASEVSFTDEEKQDWELLTDEHCASTGNSVDVTAGEAATVPSQNNVPADVRSTVEVPLARDDGLVSQPHGTNVTSTVSEPLHTVIAAPESSNPSSANDNGSPSASYLQRSSSSSLAPTATAAFENSRMAPTETTIASSVAEQSSSWTVPQSTDTGVKSNRTLTAFGSSTLATVSTVDVVSKRSSAIPVTSHVSLAPQPLILPIVPQSTDTAAANSNRTSFSSSVLQPPVTATAVLGSPTVVTFQSDGSLVTSSVPNPSSSAVLTVPIIVKDTNPVASKSTGTSVACCTSEASSSTASTAPIVARSVNSVVSKSPGTALASSAPRPSSSTASTAPIVARSVNSVVSKSPGTALASSAPRPSSSTASTALTVAGSINPVVSKSPGTALASSAPKPSSSTASTAPTVARSIDPVVSKSPGTALVSSTPKPSSLINSTSTVAPVPKSVNAITAKSHRSSSTSSSSSSGVSSIYAGIRLSMEILKAICTKLPSAKIQKAARDICNTAIGNVKYDILKNPLNLFAQSSTQNHILITVSESATGLIKLDSRWKGHLLLLNKGTKQLFYMGEYQGAVGCKLTASEFHLLPEKVNHVEAFLPAWMVD</sequence>
<evidence type="ECO:0000313" key="3">
    <source>
        <dbReference type="Proteomes" id="UP001150266"/>
    </source>
</evidence>
<dbReference type="Proteomes" id="UP001150266">
    <property type="component" value="Unassembled WGS sequence"/>
</dbReference>
<gene>
    <name evidence="2" type="ORF">J3R30DRAFT_735781</name>
</gene>
<feature type="region of interest" description="Disordered" evidence="1">
    <location>
        <begin position="226"/>
        <end position="251"/>
    </location>
</feature>